<dbReference type="eggNOG" id="arCOG02744">
    <property type="taxonomic scope" value="Archaea"/>
</dbReference>
<dbReference type="PANTHER" id="PTHR34351">
    <property type="entry name" value="SLR1927 PROTEIN-RELATED"/>
    <property type="match status" value="1"/>
</dbReference>
<dbReference type="KEGG" id="pyr:P186_2059"/>
<organism evidence="1 2">
    <name type="scientific">Pyrobaculum ferrireducens</name>
    <dbReference type="NCBI Taxonomy" id="1104324"/>
    <lineage>
        <taxon>Archaea</taxon>
        <taxon>Thermoproteota</taxon>
        <taxon>Thermoprotei</taxon>
        <taxon>Thermoproteales</taxon>
        <taxon>Thermoproteaceae</taxon>
        <taxon>Pyrobaculum</taxon>
    </lineage>
</organism>
<reference evidence="1 2" key="1">
    <citation type="journal article" date="2012" name="J. Bacteriol.">
        <title>Complete genome sequence of strain 1860, a crenarchaeon of the genus pyrobaculum able to grow with various electron acceptors.</title>
        <authorList>
            <person name="Mardanov A.V."/>
            <person name="Gumerov V.M."/>
            <person name="Slobodkina G.B."/>
            <person name="Beletsky A.V."/>
            <person name="Bonch-Osmolovskaya E.A."/>
            <person name="Ravin N.V."/>
            <person name="Skryabin K.G."/>
        </authorList>
    </citation>
    <scope>NUCLEOTIDE SEQUENCE [LARGE SCALE GENOMIC DNA]</scope>
    <source>
        <strain evidence="1 2">1860</strain>
    </source>
</reference>
<accession>G7VIH4</accession>
<dbReference type="STRING" id="1104324.P186_2059"/>
<gene>
    <name evidence="1" type="ORF">P186_2059</name>
</gene>
<evidence type="ECO:0000313" key="1">
    <source>
        <dbReference type="EMBL" id="AET33454.1"/>
    </source>
</evidence>
<keyword evidence="2" id="KW-1185">Reference proteome</keyword>
<dbReference type="AlphaFoldDB" id="G7VIH4"/>
<evidence type="ECO:0000313" key="2">
    <source>
        <dbReference type="Proteomes" id="UP000005867"/>
    </source>
</evidence>
<protein>
    <submittedName>
        <fullName evidence="1">Uncharacterized protein</fullName>
    </submittedName>
</protein>
<dbReference type="Proteomes" id="UP000005867">
    <property type="component" value="Chromosome"/>
</dbReference>
<proteinExistence type="predicted"/>
<dbReference type="EMBL" id="CP003098">
    <property type="protein sequence ID" value="AET33454.1"/>
    <property type="molecule type" value="Genomic_DNA"/>
</dbReference>
<name>G7VIH4_9CREN</name>
<dbReference type="HOGENOM" id="CLU_759969_0_0_2"/>
<sequence length="341" mass="37043">MLLHYAVASLLPPPKALALAVALIPLLHWAKVADNYMSWRGHAVIFTAAALLKPQLLPALVYTLAEAAWYFAKYAKTQPRVEGPPKIEAVAGAPLSYRLKIATGAPAVVRLPDGREVEALDGEVEVEVKTRFDAAGLYTPEVQVVYANPTRTVRFRKAVRHPPIYVAPRYRRAVELGEKIIAGAVEEVAGAREYVPGDPLRRLHWKKMAKIQKPVVKLLEGRAAGGLKIAVLLYATSPKALDRVLEAAASAVATALARSDHVEIYAVTRRGGERIVAERRTYREAVERLVSLAEVLHVEAAAALDYANALPKAELPPADMVIGEAAFVKPLCRRGAVCLAI</sequence>
<dbReference type="BioCyc" id="PSP1104324:GJSN-2010-MONOMER"/>